<protein>
    <submittedName>
        <fullName evidence="2">AGAP004217-PA</fullName>
    </submittedName>
</protein>
<reference evidence="2" key="2">
    <citation type="submission" date="2002-03" db="EMBL/GenBank/DDBJ databases">
        <authorList>
            <consortium name="The Anopheles Genome Sequencing Consortium"/>
        </authorList>
    </citation>
    <scope>NUCLEOTIDE SEQUENCE</scope>
    <source>
        <strain evidence="2">PEST</strain>
    </source>
</reference>
<reference evidence="2" key="4">
    <citation type="journal article" date="2007" name="Genome Biol.">
        <title>Update of the Anopheles gambiae PEST genome assembly.</title>
        <authorList>
            <person name="Sharakhova M.V."/>
            <person name="Hammond M.P."/>
            <person name="Lobo N.F."/>
            <person name="Krzywinski J."/>
            <person name="Unger M.F."/>
            <person name="Hillenmeyer M.E."/>
            <person name="Bruggner R.V."/>
            <person name="Birney E."/>
            <person name="Collins F.H."/>
        </authorList>
    </citation>
    <scope>NUCLEOTIDE SEQUENCE</scope>
    <source>
        <strain evidence="2">PEST</strain>
    </source>
</reference>
<reference evidence="2" key="1">
    <citation type="journal article" date="2002" name="Science">
        <title>The genome sequence of the malaria mosquito Anopheles gambiae.</title>
        <authorList>
            <person name="Holt R.A."/>
            <person name="Subramanian G.M."/>
            <person name="Halpern A."/>
            <person name="Sutton G.G."/>
            <person name="Charlab R."/>
            <person name="Nusskern D.R."/>
            <person name="Wincker P."/>
            <person name="Clark A.G."/>
            <person name="Ribeiro J.M."/>
            <person name="Wides R."/>
            <person name="Salzberg S.L."/>
            <person name="Loftus B."/>
            <person name="Yandell M."/>
            <person name="Majoros W.H."/>
            <person name="Rusch D.B."/>
            <person name="Lai Z."/>
            <person name="Kraft C.L."/>
            <person name="Abril J.F."/>
            <person name="Anthouard V."/>
            <person name="Arensburger P."/>
            <person name="Atkinson P.W."/>
            <person name="Baden H."/>
            <person name="de Berardinis V."/>
            <person name="Baldwin D."/>
            <person name="Benes V."/>
            <person name="Biedler J."/>
            <person name="Blass C."/>
            <person name="Bolanos R."/>
            <person name="Boscus D."/>
            <person name="Barnstead M."/>
            <person name="Cai S."/>
            <person name="Center A."/>
            <person name="Chaturverdi K."/>
            <person name="Christophides G.K."/>
            <person name="Chrystal M.A."/>
            <person name="Clamp M."/>
            <person name="Cravchik A."/>
            <person name="Curwen V."/>
            <person name="Dana A."/>
            <person name="Delcher A."/>
            <person name="Dew I."/>
            <person name="Evans C.A."/>
            <person name="Flanigan M."/>
            <person name="Grundschober-Freimoser A."/>
            <person name="Friedli L."/>
            <person name="Gu Z."/>
            <person name="Guan P."/>
            <person name="Guigo R."/>
            <person name="Hillenmeyer M.E."/>
            <person name="Hladun S.L."/>
            <person name="Hogan J.R."/>
            <person name="Hong Y.S."/>
            <person name="Hoover J."/>
            <person name="Jaillon O."/>
            <person name="Ke Z."/>
            <person name="Kodira C."/>
            <person name="Kokoza E."/>
            <person name="Koutsos A."/>
            <person name="Letunic I."/>
            <person name="Levitsky A."/>
            <person name="Liang Y."/>
            <person name="Lin J.J."/>
            <person name="Lobo N.F."/>
            <person name="Lopez J.R."/>
            <person name="Malek J.A."/>
            <person name="McIntosh T.C."/>
            <person name="Meister S."/>
            <person name="Miller J."/>
            <person name="Mobarry C."/>
            <person name="Mongin E."/>
            <person name="Murphy S.D."/>
            <person name="O'Brochta D.A."/>
            <person name="Pfannkoch C."/>
            <person name="Qi R."/>
            <person name="Regier M.A."/>
            <person name="Remington K."/>
            <person name="Shao H."/>
            <person name="Sharakhova M.V."/>
            <person name="Sitter C.D."/>
            <person name="Shetty J."/>
            <person name="Smith T.J."/>
            <person name="Strong R."/>
            <person name="Sun J."/>
            <person name="Thomasova D."/>
            <person name="Ton L.Q."/>
            <person name="Topalis P."/>
            <person name="Tu Z."/>
            <person name="Unger M.F."/>
            <person name="Walenz B."/>
            <person name="Wang A."/>
            <person name="Wang J."/>
            <person name="Wang M."/>
            <person name="Wang X."/>
            <person name="Woodford K.J."/>
            <person name="Wortman J.R."/>
            <person name="Wu M."/>
            <person name="Yao A."/>
            <person name="Zdobnov E.M."/>
            <person name="Zhang H."/>
            <person name="Zhao Q."/>
            <person name="Zhao S."/>
            <person name="Zhu S.C."/>
            <person name="Zhimulev I."/>
            <person name="Coluzzi M."/>
            <person name="della Torre A."/>
            <person name="Roth C.W."/>
            <person name="Louis C."/>
            <person name="Kalush F."/>
            <person name="Mural R.J."/>
            <person name="Myers E.W."/>
            <person name="Adams M.D."/>
            <person name="Smith H.O."/>
            <person name="Broder S."/>
            <person name="Gardner M.J."/>
            <person name="Fraser C.M."/>
            <person name="Birney E."/>
            <person name="Bork P."/>
            <person name="Brey P.T."/>
            <person name="Venter J.C."/>
            <person name="Weissenbach J."/>
            <person name="Kafatos F.C."/>
            <person name="Collins F.H."/>
            <person name="Hoffman S.L."/>
        </authorList>
    </citation>
    <scope>NUCLEOTIDE SEQUENCE [LARGE SCALE GENOMIC DNA]</scope>
    <source>
        <strain evidence="2">PEST</strain>
    </source>
</reference>
<dbReference type="HOGENOM" id="CLU_2962778_0_0_1"/>
<comment type="caution">
    <text evidence="2">The sequence shown here is derived from an EMBL/GenBank/DDBJ whole genome shotgun (WGS) entry which is preliminary data.</text>
</comment>
<sequence length="59" mass="6778">MSRRKKFPKMRKIAAVSSISTFQQTTKMKAPQAQCKSSRKLPQSETATLLGEQNHDERR</sequence>
<reference evidence="2" key="3">
    <citation type="journal article" date="2004" name="Trends Parasitol.">
        <title>The Anopheles gambiae genome: an update.</title>
        <authorList>
            <person name="Mongin E."/>
            <person name="Louis C."/>
            <person name="Holt R.A."/>
            <person name="Birney E."/>
            <person name="Collins F.H."/>
        </authorList>
    </citation>
    <scope>NUCLEOTIDE SEQUENCE</scope>
    <source>
        <strain evidence="2">PEST</strain>
    </source>
</reference>
<dbReference type="AlphaFoldDB" id="A0NDF1"/>
<accession>A0NDF1</accession>
<evidence type="ECO:0000256" key="1">
    <source>
        <dbReference type="SAM" id="MobiDB-lite"/>
    </source>
</evidence>
<gene>
    <name evidence="2" type="ORF">AgaP_AGAP004217</name>
</gene>
<feature type="compositionally biased region" description="Polar residues" evidence="1">
    <location>
        <begin position="34"/>
        <end position="47"/>
    </location>
</feature>
<name>A0NDF1_ANOGA</name>
<proteinExistence type="predicted"/>
<evidence type="ECO:0000313" key="2">
    <source>
        <dbReference type="EMBL" id="EAU76971.2"/>
    </source>
</evidence>
<organism evidence="2">
    <name type="scientific">Anopheles gambiae</name>
    <name type="common">African malaria mosquito</name>
    <dbReference type="NCBI Taxonomy" id="7165"/>
    <lineage>
        <taxon>Eukaryota</taxon>
        <taxon>Metazoa</taxon>
        <taxon>Ecdysozoa</taxon>
        <taxon>Arthropoda</taxon>
        <taxon>Hexapoda</taxon>
        <taxon>Insecta</taxon>
        <taxon>Pterygota</taxon>
        <taxon>Neoptera</taxon>
        <taxon>Endopterygota</taxon>
        <taxon>Diptera</taxon>
        <taxon>Nematocera</taxon>
        <taxon>Culicoidea</taxon>
        <taxon>Culicidae</taxon>
        <taxon>Anophelinae</taxon>
        <taxon>Anopheles</taxon>
    </lineage>
</organism>
<reference evidence="2" key="5">
    <citation type="submission" date="2011-05" db="EMBL/GenBank/DDBJ databases">
        <authorList>
            <consortium name="VectorBase"/>
        </authorList>
    </citation>
    <scope>NUCLEOTIDE SEQUENCE</scope>
    <source>
        <strain evidence="2">PEST</strain>
    </source>
</reference>
<dbReference type="PaxDb" id="7165-AGAP004217-PA"/>
<dbReference type="EMBL" id="AAAB01008880">
    <property type="protein sequence ID" value="EAU76971.2"/>
    <property type="molecule type" value="Genomic_DNA"/>
</dbReference>
<feature type="region of interest" description="Disordered" evidence="1">
    <location>
        <begin position="21"/>
        <end position="59"/>
    </location>
</feature>